<dbReference type="Gene3D" id="3.40.50.150">
    <property type="entry name" value="Vaccinia Virus protein VP39"/>
    <property type="match status" value="1"/>
</dbReference>
<dbReference type="GO" id="GO:0032259">
    <property type="term" value="P:methylation"/>
    <property type="evidence" value="ECO:0007669"/>
    <property type="project" value="UniProtKB-KW"/>
</dbReference>
<dbReference type="AlphaFoldDB" id="A0A327ZED4"/>
<evidence type="ECO:0000313" key="5">
    <source>
        <dbReference type="EMBL" id="RAK38054.1"/>
    </source>
</evidence>
<name>A0A327ZED4_9ACTN</name>
<dbReference type="InterPro" id="IPR016718">
    <property type="entry name" value="rRNA_m1G-MeTrfase_A_prd"/>
</dbReference>
<organism evidence="5 6">
    <name type="scientific">Actinoplanes lutulentus</name>
    <dbReference type="NCBI Taxonomy" id="1287878"/>
    <lineage>
        <taxon>Bacteria</taxon>
        <taxon>Bacillati</taxon>
        <taxon>Actinomycetota</taxon>
        <taxon>Actinomycetes</taxon>
        <taxon>Micromonosporales</taxon>
        <taxon>Micromonosporaceae</taxon>
        <taxon>Actinoplanes</taxon>
    </lineage>
</organism>
<keyword evidence="6" id="KW-1185">Reference proteome</keyword>
<dbReference type="PIRSF" id="PIRSF018249">
    <property type="entry name" value="MyrA_prd"/>
    <property type="match status" value="1"/>
</dbReference>
<dbReference type="InterPro" id="IPR041698">
    <property type="entry name" value="Methyltransf_25"/>
</dbReference>
<dbReference type="InterPro" id="IPR029063">
    <property type="entry name" value="SAM-dependent_MTases_sf"/>
</dbReference>
<feature type="binding site" evidence="2">
    <location>
        <begin position="93"/>
        <end position="94"/>
    </location>
    <ligand>
        <name>S-adenosyl-L-methionine</name>
        <dbReference type="ChEBI" id="CHEBI:59789"/>
    </ligand>
</feature>
<dbReference type="GO" id="GO:0046872">
    <property type="term" value="F:metal ion binding"/>
    <property type="evidence" value="ECO:0007669"/>
    <property type="project" value="UniProtKB-KW"/>
</dbReference>
<keyword evidence="5" id="KW-0489">Methyltransferase</keyword>
<sequence>MIDGAIPYLRCPVCREPLARHERALRCARGHSFDMAKQGYADLSAGRLPHTGDTAEMVADRAAFLAAGHYGFIADALAEHRTEGLVLDAGTGTGDYLARFLDASPAAIGLGLDVSKAALRRAARAHERAGAVLADLWRPLPVADGSAAVILDVFAPRNGPEFHRVIRPDGVLLVVTPAADHLAELIAAHGLIHVDPDKAARVTNSLGEHFEQVSTTTCRRELTLSATEVRTLIGMTPSARHVDLTTFEPTRVTAGVDLTVYRPFMGTH</sequence>
<feature type="binding site" evidence="1">
    <location>
        <position position="11"/>
    </location>
    <ligand>
        <name>Zn(2+)</name>
        <dbReference type="ChEBI" id="CHEBI:29105"/>
    </ligand>
</feature>
<dbReference type="Pfam" id="PF13649">
    <property type="entry name" value="Methyltransf_25"/>
    <property type="match status" value="1"/>
</dbReference>
<proteinExistence type="predicted"/>
<dbReference type="SUPFAM" id="SSF53335">
    <property type="entry name" value="S-adenosyl-L-methionine-dependent methyltransferases"/>
    <property type="match status" value="1"/>
</dbReference>
<keyword evidence="5" id="KW-0808">Transferase</keyword>
<evidence type="ECO:0000259" key="4">
    <source>
        <dbReference type="Pfam" id="PF21302"/>
    </source>
</evidence>
<feature type="domain" description="23S rRNA (guanine(745)-N(1))-methyltransferase N-terminal" evidence="4">
    <location>
        <begin position="10"/>
        <end position="43"/>
    </location>
</feature>
<feature type="binding site" evidence="1">
    <location>
        <position position="14"/>
    </location>
    <ligand>
        <name>Zn(2+)</name>
        <dbReference type="ChEBI" id="CHEBI:29105"/>
    </ligand>
</feature>
<dbReference type="GO" id="GO:0008168">
    <property type="term" value="F:methyltransferase activity"/>
    <property type="evidence" value="ECO:0007669"/>
    <property type="project" value="UniProtKB-KW"/>
</dbReference>
<gene>
    <name evidence="5" type="ORF">B0I29_106325</name>
</gene>
<dbReference type="RefSeq" id="WP_111649934.1">
    <property type="nucleotide sequence ID" value="NZ_JACHWI010000005.1"/>
</dbReference>
<keyword evidence="2" id="KW-0949">S-adenosyl-L-methionine</keyword>
<evidence type="ECO:0000256" key="2">
    <source>
        <dbReference type="PIRSR" id="PIRSR018249-2"/>
    </source>
</evidence>
<dbReference type="InterPro" id="IPR048647">
    <property type="entry name" value="RlmA_N"/>
</dbReference>
<feature type="binding site" evidence="1">
    <location>
        <position position="31"/>
    </location>
    <ligand>
        <name>Zn(2+)</name>
        <dbReference type="ChEBI" id="CHEBI:29105"/>
    </ligand>
</feature>
<evidence type="ECO:0000259" key="3">
    <source>
        <dbReference type="Pfam" id="PF13649"/>
    </source>
</evidence>
<dbReference type="CDD" id="cd02440">
    <property type="entry name" value="AdoMet_MTases"/>
    <property type="match status" value="1"/>
</dbReference>
<feature type="binding site" evidence="2">
    <location>
        <position position="70"/>
    </location>
    <ligand>
        <name>S-adenosyl-L-methionine</name>
        <dbReference type="ChEBI" id="CHEBI:59789"/>
    </ligand>
</feature>
<dbReference type="Proteomes" id="UP000249341">
    <property type="component" value="Unassembled WGS sequence"/>
</dbReference>
<feature type="binding site" evidence="2">
    <location>
        <position position="181"/>
    </location>
    <ligand>
        <name>S-adenosyl-L-methionine</name>
        <dbReference type="ChEBI" id="CHEBI:59789"/>
    </ligand>
</feature>
<evidence type="ECO:0000313" key="6">
    <source>
        <dbReference type="Proteomes" id="UP000249341"/>
    </source>
</evidence>
<dbReference type="OrthoDB" id="108476at2"/>
<keyword evidence="1" id="KW-0862">Zinc</keyword>
<feature type="domain" description="Methyltransferase" evidence="3">
    <location>
        <begin position="86"/>
        <end position="170"/>
    </location>
</feature>
<accession>A0A327ZED4</accession>
<evidence type="ECO:0000256" key="1">
    <source>
        <dbReference type="PIRSR" id="PIRSR018249-1"/>
    </source>
</evidence>
<protein>
    <submittedName>
        <fullName evidence="5">23S rRNA m(1)G-748 methyltransferase</fullName>
    </submittedName>
</protein>
<reference evidence="5 6" key="1">
    <citation type="submission" date="2018-06" db="EMBL/GenBank/DDBJ databases">
        <title>Genomic Encyclopedia of Type Strains, Phase III (KMG-III): the genomes of soil and plant-associated and newly described type strains.</title>
        <authorList>
            <person name="Whitman W."/>
        </authorList>
    </citation>
    <scope>NUCLEOTIDE SEQUENCE [LARGE SCALE GENOMIC DNA]</scope>
    <source>
        <strain evidence="5 6">CGMCC 4.7090</strain>
    </source>
</reference>
<feature type="binding site" evidence="1">
    <location>
        <position position="27"/>
    </location>
    <ligand>
        <name>Zn(2+)</name>
        <dbReference type="ChEBI" id="CHEBI:29105"/>
    </ligand>
</feature>
<dbReference type="EMBL" id="QLMJ01000006">
    <property type="protein sequence ID" value="RAK38054.1"/>
    <property type="molecule type" value="Genomic_DNA"/>
</dbReference>
<keyword evidence="1" id="KW-0479">Metal-binding</keyword>
<comment type="caution">
    <text evidence="5">The sequence shown here is derived from an EMBL/GenBank/DDBJ whole genome shotgun (WGS) entry which is preliminary data.</text>
</comment>
<dbReference type="Pfam" id="PF21302">
    <property type="entry name" value="Zn_ribbon_RlmA"/>
    <property type="match status" value="1"/>
</dbReference>